<evidence type="ECO:0000256" key="8">
    <source>
        <dbReference type="ARBA" id="ARBA00038263"/>
    </source>
</evidence>
<evidence type="ECO:0000313" key="11">
    <source>
        <dbReference type="EMBL" id="ACB73451.1"/>
    </source>
</evidence>
<keyword evidence="5 9" id="KW-0732">Signal</keyword>
<name>B1ZN82_OPITP</name>
<dbReference type="KEGG" id="ote:Oter_0160"/>
<proteinExistence type="inferred from homology"/>
<dbReference type="EMBL" id="CP001032">
    <property type="protein sequence ID" value="ACB73451.1"/>
    <property type="molecule type" value="Genomic_DNA"/>
</dbReference>
<dbReference type="HOGENOM" id="CLU_441989_0_0_0"/>
<dbReference type="InterPro" id="IPR039448">
    <property type="entry name" value="Beta_helix"/>
</dbReference>
<dbReference type="Proteomes" id="UP000007013">
    <property type="component" value="Chromosome"/>
</dbReference>
<dbReference type="Pfam" id="PF13229">
    <property type="entry name" value="Beta_helix"/>
    <property type="match status" value="1"/>
</dbReference>
<evidence type="ECO:0000256" key="2">
    <source>
        <dbReference type="ARBA" id="ARBA00004613"/>
    </source>
</evidence>
<dbReference type="PANTHER" id="PTHR40088">
    <property type="entry name" value="PECTATE LYASE (EUROFUNG)"/>
    <property type="match status" value="1"/>
</dbReference>
<comment type="similarity">
    <text evidence="8">Belongs to the polysaccharide lyase 9 family.</text>
</comment>
<evidence type="ECO:0000256" key="7">
    <source>
        <dbReference type="ARBA" id="ARBA00023239"/>
    </source>
</evidence>
<dbReference type="GO" id="GO:0016837">
    <property type="term" value="F:carbon-oxygen lyase activity, acting on polysaccharides"/>
    <property type="evidence" value="ECO:0007669"/>
    <property type="project" value="TreeGrafter"/>
</dbReference>
<evidence type="ECO:0000256" key="6">
    <source>
        <dbReference type="ARBA" id="ARBA00022837"/>
    </source>
</evidence>
<dbReference type="InterPro" id="IPR011050">
    <property type="entry name" value="Pectin_lyase_fold/virulence"/>
</dbReference>
<dbReference type="RefSeq" id="WP_012372989.1">
    <property type="nucleotide sequence ID" value="NC_010571.1"/>
</dbReference>
<evidence type="ECO:0000259" key="10">
    <source>
        <dbReference type="Pfam" id="PF13229"/>
    </source>
</evidence>
<organism evidence="11 12">
    <name type="scientific">Opitutus terrae (strain DSM 11246 / JCM 15787 / PB90-1)</name>
    <dbReference type="NCBI Taxonomy" id="452637"/>
    <lineage>
        <taxon>Bacteria</taxon>
        <taxon>Pseudomonadati</taxon>
        <taxon>Verrucomicrobiota</taxon>
        <taxon>Opitutia</taxon>
        <taxon>Opitutales</taxon>
        <taxon>Opitutaceae</taxon>
        <taxon>Opitutus</taxon>
    </lineage>
</organism>
<protein>
    <recommendedName>
        <fullName evidence="10">Right handed beta helix domain-containing protein</fullName>
    </recommendedName>
</protein>
<evidence type="ECO:0000256" key="3">
    <source>
        <dbReference type="ARBA" id="ARBA00022525"/>
    </source>
</evidence>
<keyword evidence="4" id="KW-0479">Metal-binding</keyword>
<keyword evidence="12" id="KW-1185">Reference proteome</keyword>
<feature type="domain" description="Right handed beta helix" evidence="10">
    <location>
        <begin position="270"/>
        <end position="423"/>
    </location>
</feature>
<reference evidence="11 12" key="1">
    <citation type="journal article" date="2011" name="J. Bacteriol.">
        <title>Genome sequence of the verrucomicrobium Opitutus terrae PB90-1, an abundant inhabitant of rice paddy soil ecosystems.</title>
        <authorList>
            <person name="van Passel M.W."/>
            <person name="Kant R."/>
            <person name="Palva A."/>
            <person name="Copeland A."/>
            <person name="Lucas S."/>
            <person name="Lapidus A."/>
            <person name="Glavina del Rio T."/>
            <person name="Pitluck S."/>
            <person name="Goltsman E."/>
            <person name="Clum A."/>
            <person name="Sun H."/>
            <person name="Schmutz J."/>
            <person name="Larimer F.W."/>
            <person name="Land M.L."/>
            <person name="Hauser L."/>
            <person name="Kyrpides N."/>
            <person name="Mikhailova N."/>
            <person name="Richardson P.P."/>
            <person name="Janssen P.H."/>
            <person name="de Vos W.M."/>
            <person name="Smidt H."/>
        </authorList>
    </citation>
    <scope>NUCLEOTIDE SEQUENCE [LARGE SCALE GENOMIC DNA]</scope>
    <source>
        <strain evidence="12">DSM 11246 / JCM 15787 / PB90-1</strain>
    </source>
</reference>
<dbReference type="PANTHER" id="PTHR40088:SF1">
    <property type="entry name" value="PECTATE LYASE PEL9"/>
    <property type="match status" value="1"/>
</dbReference>
<dbReference type="SUPFAM" id="SSF51126">
    <property type="entry name" value="Pectin lyase-like"/>
    <property type="match status" value="1"/>
</dbReference>
<evidence type="ECO:0000256" key="5">
    <source>
        <dbReference type="ARBA" id="ARBA00022729"/>
    </source>
</evidence>
<sequence length="600" mass="66736">MNLRLFFRSWPLAAFCALLGALPLSAQPSGGPYGPIQQRYELPQAKTIYYVAPDGQPANSGQSLDQPTTLEAAIAKVVTGDAIILRGGTYRTGGLKLNQGITLQPYADEQPVLKGTLVAADWVAQPNGLWRTSWTKLFPAKPADWWRRDRQARETPLYLFNNDMVFLDGELLHAVGYENQVDEKSYCIDYENGLIFIGTDPTNHLVEITAHDSALVRTIADVHGKKNDHKGPAIRGLTFTQYAYRALEVEGTEPDRLMDPADFGKEVVGTTLEHVTISFCSRVAGYFRGDNFVVRHCLISDNGTEGIYVIDSADILLEKNIIRRTNVEKISGYYASAVKIFNQSYRAVVRDNLIIDNPDASGVWWDVGNVDARFLNNWVQNTSDGFFFEISKRAICAGNVFVDCPRGVWVLNSSDVHVYQNTFYNSFASFVRTERSAAGDHFGWHPSTGPDVDQRHGHIFVNNLLVADETFKGPLLMVGQSEKVAHLKDSPLSQLDGNVYVRRAGAVPQPLIAWNPAPTEKGSMEVKTLEDIRKIDAKFETHGRAYADYRGWLFRGVELGRFELLASFPAANVTTPLPENIQKLLGWKAAGFPGAYAPQR</sequence>
<dbReference type="STRING" id="452637.Oter_0160"/>
<keyword evidence="7" id="KW-0456">Lyase</keyword>
<dbReference type="eggNOG" id="COG3420">
    <property type="taxonomic scope" value="Bacteria"/>
</dbReference>
<dbReference type="GO" id="GO:0005576">
    <property type="term" value="C:extracellular region"/>
    <property type="evidence" value="ECO:0007669"/>
    <property type="project" value="UniProtKB-SubCell"/>
</dbReference>
<dbReference type="InterPro" id="IPR006626">
    <property type="entry name" value="PbH1"/>
</dbReference>
<comment type="subcellular location">
    <subcellularLocation>
        <location evidence="2">Secreted</location>
    </subcellularLocation>
</comment>
<dbReference type="Gene3D" id="2.160.20.10">
    <property type="entry name" value="Single-stranded right-handed beta-helix, Pectin lyase-like"/>
    <property type="match status" value="2"/>
</dbReference>
<evidence type="ECO:0000256" key="4">
    <source>
        <dbReference type="ARBA" id="ARBA00022723"/>
    </source>
</evidence>
<dbReference type="AlphaFoldDB" id="B1ZN82"/>
<keyword evidence="6" id="KW-0106">Calcium</keyword>
<evidence type="ECO:0000256" key="9">
    <source>
        <dbReference type="SAM" id="SignalP"/>
    </source>
</evidence>
<dbReference type="OrthoDB" id="1110870at2"/>
<feature type="signal peptide" evidence="9">
    <location>
        <begin position="1"/>
        <end position="26"/>
    </location>
</feature>
<dbReference type="SMART" id="SM00710">
    <property type="entry name" value="PbH1"/>
    <property type="match status" value="4"/>
</dbReference>
<evidence type="ECO:0000313" key="12">
    <source>
        <dbReference type="Proteomes" id="UP000007013"/>
    </source>
</evidence>
<feature type="chain" id="PRO_5002774349" description="Right handed beta helix domain-containing protein" evidence="9">
    <location>
        <begin position="27"/>
        <end position="600"/>
    </location>
</feature>
<evidence type="ECO:0000256" key="1">
    <source>
        <dbReference type="ARBA" id="ARBA00001913"/>
    </source>
</evidence>
<dbReference type="InterPro" id="IPR012334">
    <property type="entry name" value="Pectin_lyas_fold"/>
</dbReference>
<dbReference type="GO" id="GO:0046872">
    <property type="term" value="F:metal ion binding"/>
    <property type="evidence" value="ECO:0007669"/>
    <property type="project" value="UniProtKB-KW"/>
</dbReference>
<dbReference type="InterPro" id="IPR052052">
    <property type="entry name" value="Polysaccharide_Lyase_9"/>
</dbReference>
<comment type="cofactor">
    <cofactor evidence="1">
        <name>Ca(2+)</name>
        <dbReference type="ChEBI" id="CHEBI:29108"/>
    </cofactor>
</comment>
<accession>B1ZN82</accession>
<keyword evidence="3" id="KW-0964">Secreted</keyword>
<gene>
    <name evidence="11" type="ordered locus">Oter_0160</name>
</gene>